<comment type="caution">
    <text evidence="7">The sequence shown here is derived from an EMBL/GenBank/DDBJ whole genome shotgun (WGS) entry which is preliminary data.</text>
</comment>
<dbReference type="InterPro" id="IPR000873">
    <property type="entry name" value="AMP-dep_synth/lig_dom"/>
</dbReference>
<dbReference type="Gene3D" id="1.10.1200.10">
    <property type="entry name" value="ACP-like"/>
    <property type="match status" value="1"/>
</dbReference>
<feature type="binding site" evidence="5">
    <location>
        <begin position="397"/>
        <end position="398"/>
    </location>
    <ligand>
        <name>AMP</name>
        <dbReference type="ChEBI" id="CHEBI:456215"/>
    </ligand>
</feature>
<dbReference type="InterPro" id="IPR046407">
    <property type="entry name" value="CAR"/>
</dbReference>
<name>A0ABS4QNX2_9NOCA</name>
<feature type="binding site" evidence="5">
    <location>
        <position position="376"/>
    </location>
    <ligand>
        <name>AMP</name>
        <dbReference type="ChEBI" id="CHEBI:456215"/>
    </ligand>
</feature>
<comment type="function">
    <text evidence="5">Catalyzes the ATP- and NADPH-dependent reduction of carboxylic acids to the corresponding aldehydes.</text>
</comment>
<dbReference type="PANTHER" id="PTHR43272">
    <property type="entry name" value="LONG-CHAIN-FATTY-ACID--COA LIGASE"/>
    <property type="match status" value="1"/>
</dbReference>
<keyword evidence="5" id="KW-0521">NADP</keyword>
<feature type="binding site" evidence="5">
    <location>
        <position position="958"/>
    </location>
    <ligand>
        <name>NADP(+)</name>
        <dbReference type="ChEBI" id="CHEBI:58349"/>
    </ligand>
</feature>
<dbReference type="InterPro" id="IPR042099">
    <property type="entry name" value="ANL_N_sf"/>
</dbReference>
<dbReference type="InterPro" id="IPR036736">
    <property type="entry name" value="ACP-like_sf"/>
</dbReference>
<dbReference type="InterPro" id="IPR020806">
    <property type="entry name" value="PKS_PP-bd"/>
</dbReference>
<dbReference type="EC" id="1.2.1.-" evidence="5"/>
<comment type="caution">
    <text evidence="5">Lacks conserved residue(s) required for the propagation of feature annotation.</text>
</comment>
<feature type="domain" description="Carrier" evidence="6">
    <location>
        <begin position="633"/>
        <end position="708"/>
    </location>
</feature>
<dbReference type="SUPFAM" id="SSF47336">
    <property type="entry name" value="ACP-like"/>
    <property type="match status" value="1"/>
</dbReference>
<feature type="modified residue" description="O-(pantetheine 4'-phosphoryl)serine" evidence="5">
    <location>
        <position position="667"/>
    </location>
</feature>
<keyword evidence="5" id="KW-0560">Oxidoreductase</keyword>
<feature type="binding site" evidence="5">
    <location>
        <position position="281"/>
    </location>
    <ligand>
        <name>AMP</name>
        <dbReference type="ChEBI" id="CHEBI:456215"/>
    </ligand>
</feature>
<keyword evidence="8" id="KW-1185">Reference proteome</keyword>
<evidence type="ECO:0000313" key="8">
    <source>
        <dbReference type="Proteomes" id="UP001519325"/>
    </source>
</evidence>
<dbReference type="Proteomes" id="UP001519325">
    <property type="component" value="Unassembled WGS sequence"/>
</dbReference>
<accession>A0ABS4QNX2</accession>
<dbReference type="NCBIfam" id="NF041592">
    <property type="entry name" value="carboxyl_red"/>
    <property type="match status" value="1"/>
</dbReference>
<keyword evidence="3 5" id="KW-0547">Nucleotide-binding</keyword>
<dbReference type="EMBL" id="JAGGMR010000001">
    <property type="protein sequence ID" value="MBP2193405.1"/>
    <property type="molecule type" value="Genomic_DNA"/>
</dbReference>
<dbReference type="InterPro" id="IPR010080">
    <property type="entry name" value="Thioester_reductase-like_dom"/>
</dbReference>
<dbReference type="InterPro" id="IPR009081">
    <property type="entry name" value="PP-bd_ACP"/>
</dbReference>
<evidence type="ECO:0000313" key="7">
    <source>
        <dbReference type="EMBL" id="MBP2193405.1"/>
    </source>
</evidence>
<comment type="domain">
    <text evidence="5">The N-terminal domain likely catalyzes substrate activation by formation of an initial acyl-AMP intermediate, the central region contains the phosphopantetheine attachment site, and the C-terminal domain catalyzes the reduction by NADPH of the intermediate thioester formed from the attack of the phosphopantetheine thiol at the carbonyl carbon of acyl-AMP.</text>
</comment>
<proteinExistence type="inferred from homology"/>
<feature type="binding site" evidence="5">
    <location>
        <position position="799"/>
    </location>
    <ligand>
        <name>NADP(+)</name>
        <dbReference type="ChEBI" id="CHEBI:58349"/>
    </ligand>
</feature>
<dbReference type="Pfam" id="PF00501">
    <property type="entry name" value="AMP-binding"/>
    <property type="match status" value="1"/>
</dbReference>
<feature type="binding site" evidence="5">
    <location>
        <position position="402"/>
    </location>
    <ligand>
        <name>AMP</name>
        <dbReference type="ChEBI" id="CHEBI:456215"/>
    </ligand>
</feature>
<dbReference type="HAMAP" id="MF_02247">
    <property type="entry name" value="Carbox_acid_reduct"/>
    <property type="match status" value="1"/>
</dbReference>
<feature type="binding site" evidence="5">
    <location>
        <position position="476"/>
    </location>
    <ligand>
        <name>AMP</name>
        <dbReference type="ChEBI" id="CHEBI:456215"/>
    </ligand>
</feature>
<dbReference type="PROSITE" id="PS00455">
    <property type="entry name" value="AMP_BINDING"/>
    <property type="match status" value="1"/>
</dbReference>
<dbReference type="PROSITE" id="PS50075">
    <property type="entry name" value="CARRIER"/>
    <property type="match status" value="1"/>
</dbReference>
<sequence length="1144" mass="124466">MVESVAERRARRVAELYAEFPEIRAARPDKAVSAALRGMRLPEIIETVVAAYADRPALGQRAFEWVTGEAGRTRRLLPEFETISYAELGDQVAAVTAAWHESGVRAGDFVAIIGFTSIDYTILDLACVRLGAVAVPLQANASVAQLGSILRETEPRVVAASADLVHHAVDCVLEASVPELFQVFDFHAEDETRCGAIESAHARLGDRVTVEALGAVIERGRDLPAAPVCQADDDTLTLLIYTSGSTGTPKGAMYTEPLVRKIWLAQPPVAAINLNFMPMSHVAGRMTLNGLLARGGTAYFSAQSDMSTLFEDIALVRPTELFLVPRVCDMVFQRFLSEVDRRWVAGADRSAVEEQVKTELRERFLGGRVMTAICGSAPLAAEMKTFIESVIDLELHDGYGSTEAGGGLVIDNRVRRPPVLDYKLVDVPELGYFGTDLPHPRGELLLKTTAMIPGYFKRPDITAEVFDEDGFYRTGDIVAELGPDEVVCVDRRNNVLKLSQGEFVTVAKLEAVFSTSPLVRQIFVYGSSERAYLLAVIVPSADALRTRDPKAVLAESLQRSAKDAKLNSYEIPRDFLIETEPFSTGNGLLSGIGKLLRPMLKERYGERLERLYTDLAAAQTNELIALRRSAADQPVLETLGRAVRALLGCADTDLRPDAHFTDLGGDSLSALSLSNLLYDLFEVEVPVGVLTGPAASLREIAGYIAAERHSVTRRPTFAAVHGDDNEVRATDLALDRFFDPAAAATTVRPDSAVRTVLLTGGNGYLGRFLCLEWLRRMEAAGGTVICLVRGADAAAARHRLAAAFDSGDPGLLSEFERLSAAHLEVVPGDVGEPGLGLARATWSRLADSVDLIVHCAALVNHVLPYRQLFGPNVVGTAEIIRLAVSARVKPVDFLSTVAVAAQIDPADFDEDADIRLISPVRRLDSAYAGGYGTSKWAGEVLLREAHDRFGLPVSVFRSDMILAHSRYAGQLNLPDMFTRLVFSVLATGLAPHSFYTTATGGARRRAHYDGLPADFTAAVITALGGRSTGFQTYDVLNPHDDDISLDTFVDWLIDAGHRIQRIDDYRDWFTRFENALRALPEKQRGQSLLPLLHAFERPGRPLPGAALPTKRFHAAVHAAGTEIPHLEPALISKYAADLHLWGLL</sequence>
<keyword evidence="1 5" id="KW-0596">Phosphopantetheine</keyword>
<reference evidence="7 8" key="1">
    <citation type="submission" date="2021-03" db="EMBL/GenBank/DDBJ databases">
        <title>Sequencing the genomes of 1000 actinobacteria strains.</title>
        <authorList>
            <person name="Klenk H.-P."/>
        </authorList>
    </citation>
    <scope>NUCLEOTIDE SEQUENCE [LARGE SCALE GENOMIC DNA]</scope>
    <source>
        <strain evidence="7 8">DSM 45516</strain>
    </source>
</reference>
<feature type="binding site" evidence="5">
    <location>
        <position position="789"/>
    </location>
    <ligand>
        <name>NADP(+)</name>
        <dbReference type="ChEBI" id="CHEBI:58349"/>
    </ligand>
</feature>
<evidence type="ECO:0000256" key="1">
    <source>
        <dbReference type="ARBA" id="ARBA00022450"/>
    </source>
</evidence>
<evidence type="ECO:0000256" key="3">
    <source>
        <dbReference type="ARBA" id="ARBA00022741"/>
    </source>
</evidence>
<dbReference type="SMART" id="SM00823">
    <property type="entry name" value="PKS_PP"/>
    <property type="match status" value="1"/>
</dbReference>
<dbReference type="InterPro" id="IPR020845">
    <property type="entry name" value="AMP-binding_CS"/>
</dbReference>
<dbReference type="PANTHER" id="PTHR43272:SF33">
    <property type="entry name" value="AMP-BINDING DOMAIN-CONTAINING PROTEIN-RELATED"/>
    <property type="match status" value="1"/>
</dbReference>
<dbReference type="InterPro" id="IPR013120">
    <property type="entry name" value="FAR_NAD-bd"/>
</dbReference>
<dbReference type="Gene3D" id="3.40.50.12780">
    <property type="entry name" value="N-terminal domain of ligase-like"/>
    <property type="match status" value="1"/>
</dbReference>
<dbReference type="RefSeq" id="WP_209896666.1">
    <property type="nucleotide sequence ID" value="NZ_JAGGMR010000001.1"/>
</dbReference>
<dbReference type="NCBIfam" id="TIGR01746">
    <property type="entry name" value="Thioester-redct"/>
    <property type="match status" value="1"/>
</dbReference>
<comment type="similarity">
    <text evidence="5">Belongs to the ATP-dependent AMP-binding enzyme family. Carboxylic acid reductase subfamily.</text>
</comment>
<dbReference type="CDD" id="cd17632">
    <property type="entry name" value="AFD_CAR-like"/>
    <property type="match status" value="1"/>
</dbReference>
<evidence type="ECO:0000256" key="5">
    <source>
        <dbReference type="HAMAP-Rule" id="MF_02247"/>
    </source>
</evidence>
<keyword evidence="2 5" id="KW-0597">Phosphoprotein</keyword>
<evidence type="ECO:0000256" key="2">
    <source>
        <dbReference type="ARBA" id="ARBA00022553"/>
    </source>
</evidence>
<keyword evidence="4 5" id="KW-0067">ATP-binding</keyword>
<comment type="catalytic activity">
    <reaction evidence="5">
        <text>a carboxylate + ATP + NADPH + H(+) = an aldehyde + AMP + diphosphate + NADP(+)</text>
        <dbReference type="Rhea" id="RHEA:50916"/>
        <dbReference type="ChEBI" id="CHEBI:15378"/>
        <dbReference type="ChEBI" id="CHEBI:17478"/>
        <dbReference type="ChEBI" id="CHEBI:29067"/>
        <dbReference type="ChEBI" id="CHEBI:30616"/>
        <dbReference type="ChEBI" id="CHEBI:33019"/>
        <dbReference type="ChEBI" id="CHEBI:57783"/>
        <dbReference type="ChEBI" id="CHEBI:58349"/>
        <dbReference type="ChEBI" id="CHEBI:456215"/>
    </reaction>
</comment>
<dbReference type="Gene3D" id="3.40.50.720">
    <property type="entry name" value="NAD(P)-binding Rossmann-like Domain"/>
    <property type="match status" value="1"/>
</dbReference>
<dbReference type="CDD" id="cd05235">
    <property type="entry name" value="SDR_e1"/>
    <property type="match status" value="1"/>
</dbReference>
<feature type="binding site" evidence="5">
    <location>
        <position position="497"/>
    </location>
    <ligand>
        <name>AMP</name>
        <dbReference type="ChEBI" id="CHEBI:456215"/>
    </ligand>
</feature>
<dbReference type="Pfam" id="PF00550">
    <property type="entry name" value="PP-binding"/>
    <property type="match status" value="1"/>
</dbReference>
<evidence type="ECO:0000259" key="6">
    <source>
        <dbReference type="PROSITE" id="PS50075"/>
    </source>
</evidence>
<feature type="binding site" evidence="5">
    <location>
        <position position="895"/>
    </location>
    <ligand>
        <name>NADP(+)</name>
        <dbReference type="ChEBI" id="CHEBI:58349"/>
    </ligand>
</feature>
<feature type="binding site" evidence="5">
    <location>
        <begin position="762"/>
        <end position="765"/>
    </location>
    <ligand>
        <name>NADP(+)</name>
        <dbReference type="ChEBI" id="CHEBI:58349"/>
    </ligand>
</feature>
<evidence type="ECO:0000256" key="4">
    <source>
        <dbReference type="ARBA" id="ARBA00022840"/>
    </source>
</evidence>
<organism evidence="7 8">
    <name type="scientific">Nocardia goodfellowii</name>
    <dbReference type="NCBI Taxonomy" id="882446"/>
    <lineage>
        <taxon>Bacteria</taxon>
        <taxon>Bacillati</taxon>
        <taxon>Actinomycetota</taxon>
        <taxon>Actinomycetes</taxon>
        <taxon>Mycobacteriales</taxon>
        <taxon>Nocardiaceae</taxon>
        <taxon>Nocardia</taxon>
    </lineage>
</organism>
<keyword evidence="7" id="KW-0436">Ligase</keyword>
<dbReference type="GO" id="GO:0016874">
    <property type="term" value="F:ligase activity"/>
    <property type="evidence" value="ECO:0007669"/>
    <property type="project" value="UniProtKB-KW"/>
</dbReference>
<dbReference type="InterPro" id="IPR036291">
    <property type="entry name" value="NAD(P)-bd_dom_sf"/>
</dbReference>
<dbReference type="SUPFAM" id="SSF56801">
    <property type="entry name" value="Acetyl-CoA synthetase-like"/>
    <property type="match status" value="1"/>
</dbReference>
<comment type="cofactor">
    <cofactor evidence="5">
        <name>pantetheine 4'-phosphate</name>
        <dbReference type="ChEBI" id="CHEBI:47942"/>
    </cofactor>
    <text evidence="5">Binds 1 phosphopantetheine covalently.</text>
</comment>
<dbReference type="Pfam" id="PF07993">
    <property type="entry name" value="NAD_binding_4"/>
    <property type="match status" value="1"/>
</dbReference>
<protein>
    <recommendedName>
        <fullName evidence="5">Carboxylic acid reductase</fullName>
        <shortName evidence="5">CAR</shortName>
        <ecNumber evidence="5">1.2.1.-</ecNumber>
    </recommendedName>
    <alternativeName>
        <fullName evidence="5">ATP/NADPH-dependent carboxylic acid reductase</fullName>
    </alternativeName>
</protein>
<feature type="binding site" evidence="5">
    <location>
        <position position="931"/>
    </location>
    <ligand>
        <name>NADP(+)</name>
        <dbReference type="ChEBI" id="CHEBI:58349"/>
    </ligand>
</feature>
<feature type="binding site" evidence="5">
    <location>
        <position position="935"/>
    </location>
    <ligand>
        <name>NADP(+)</name>
        <dbReference type="ChEBI" id="CHEBI:58349"/>
    </ligand>
</feature>
<feature type="binding site" evidence="5">
    <location>
        <position position="594"/>
    </location>
    <ligand>
        <name>AMP</name>
        <dbReference type="ChEBI" id="CHEBI:456215"/>
    </ligand>
</feature>
<gene>
    <name evidence="5" type="primary">car</name>
    <name evidence="7" type="ORF">BJ987_006306</name>
</gene>
<dbReference type="SUPFAM" id="SSF51735">
    <property type="entry name" value="NAD(P)-binding Rossmann-fold domains"/>
    <property type="match status" value="1"/>
</dbReference>